<dbReference type="Proteomes" id="UP000078292">
    <property type="component" value="Unassembled WGS sequence"/>
</dbReference>
<keyword evidence="3" id="KW-1185">Reference proteome</keyword>
<evidence type="ECO:0000313" key="3">
    <source>
        <dbReference type="Proteomes" id="UP000078292"/>
    </source>
</evidence>
<dbReference type="Pfam" id="PF01571">
    <property type="entry name" value="GCV_T"/>
    <property type="match status" value="1"/>
</dbReference>
<reference evidence="2 3" key="1">
    <citation type="submission" date="2016-04" db="EMBL/GenBank/DDBJ databases">
        <title>First whole genome shotgun sequence of the bacterium Enteractinococcus sp. strain UASWS1574.</title>
        <authorList>
            <person name="Crovadore J."/>
            <person name="Chablais R."/>
            <person name="Lefort F."/>
        </authorList>
    </citation>
    <scope>NUCLEOTIDE SEQUENCE [LARGE SCALE GENOMIC DNA]</scope>
    <source>
        <strain evidence="2 3">UASWS1574</strain>
    </source>
</reference>
<feature type="domain" description="GCVT N-terminal" evidence="1">
    <location>
        <begin position="39"/>
        <end position="263"/>
    </location>
</feature>
<dbReference type="EMBL" id="LXEY01000016">
    <property type="protein sequence ID" value="OAV61583.1"/>
    <property type="molecule type" value="Genomic_DNA"/>
</dbReference>
<dbReference type="InterPro" id="IPR006222">
    <property type="entry name" value="GCVT_N"/>
</dbReference>
<sequence length="465" mass="51768">MSQSSAGTIASASATSQSAAEVIASAGGVTSALRNAQAAPTVFPVQPEFTNWRSEQLAWREAVALLDQSHHMTDLFIQGPDALKLLSDLGINNFSNFKPNMAKQFVAVNHEGYLIGDAILVYLEDGLFDLIGWHMVIDWVQYHGETGNYDVTFERDANSAVRDGDPLQYRFEVQGPNAELLMEKVSSIPIAKTKFFGMLEFEIEGRRIRAIRHGMAGQPGFEFWGPWEDYDLIRNALLEAGKDFDLQLVGSLAYSTANLESAWVPSPTPAIFTGQEMEDYLQWLPASRMGSIAGSYQSDNIEDYYSTVFEIGYGRLIDWDHDFIGKDSLKAMSEQQHRTKVSLEWSSEDLAAVQRSLYEAGTPAKYVNFPKARYGLYQVDRVERDGKLVGISHDAGYLTNEQAFVSLASIDADLAVPGTKVELIWGEAPNSTKPAVEPHRQITIRATVQPAPYSRFARESYRKSF</sequence>
<evidence type="ECO:0000313" key="2">
    <source>
        <dbReference type="EMBL" id="OAV61583.1"/>
    </source>
</evidence>
<dbReference type="PANTHER" id="PTHR43757:SF2">
    <property type="entry name" value="AMINOMETHYLTRANSFERASE, MITOCHONDRIAL"/>
    <property type="match status" value="1"/>
</dbReference>
<evidence type="ECO:0000259" key="1">
    <source>
        <dbReference type="Pfam" id="PF01571"/>
    </source>
</evidence>
<dbReference type="Gene3D" id="3.30.1360.120">
    <property type="entry name" value="Probable tRNA modification gtpase trme, domain 1"/>
    <property type="match status" value="1"/>
</dbReference>
<comment type="caution">
    <text evidence="2">The sequence shown here is derived from an EMBL/GenBank/DDBJ whole genome shotgun (WGS) entry which is preliminary data.</text>
</comment>
<name>A0A1B7M0H0_9MICC</name>
<protein>
    <submittedName>
        <fullName evidence="2">Glycine cleavage system protein T</fullName>
    </submittedName>
</protein>
<dbReference type="PANTHER" id="PTHR43757">
    <property type="entry name" value="AMINOMETHYLTRANSFERASE"/>
    <property type="match status" value="1"/>
</dbReference>
<organism evidence="2 3">
    <name type="scientific">Enteractinococcus helveticum</name>
    <dbReference type="NCBI Taxonomy" id="1837282"/>
    <lineage>
        <taxon>Bacteria</taxon>
        <taxon>Bacillati</taxon>
        <taxon>Actinomycetota</taxon>
        <taxon>Actinomycetes</taxon>
        <taxon>Micrococcales</taxon>
        <taxon>Micrococcaceae</taxon>
    </lineage>
</organism>
<dbReference type="OrthoDB" id="2055370at2"/>
<gene>
    <name evidence="2" type="ORF">A6F49_09130</name>
</gene>
<proteinExistence type="predicted"/>
<dbReference type="AlphaFoldDB" id="A0A1B7M0H0"/>
<dbReference type="InterPro" id="IPR028896">
    <property type="entry name" value="GcvT/YgfZ/DmdA"/>
</dbReference>
<dbReference type="SUPFAM" id="SSF103025">
    <property type="entry name" value="Folate-binding domain"/>
    <property type="match status" value="1"/>
</dbReference>
<dbReference type="InterPro" id="IPR027266">
    <property type="entry name" value="TrmE/GcvT-like"/>
</dbReference>
<accession>A0A1B7M0H0</accession>
<dbReference type="RefSeq" id="WP_043055398.1">
    <property type="nucleotide sequence ID" value="NZ_LXEY01000016.1"/>
</dbReference>
<dbReference type="STRING" id="1837282.A6F49_09130"/>